<gene>
    <name evidence="1" type="ORF">KC678_02500</name>
</gene>
<dbReference type="Proteomes" id="UP000775877">
    <property type="component" value="Unassembled WGS sequence"/>
</dbReference>
<comment type="caution">
    <text evidence="1">The sequence shown here is derived from an EMBL/GenBank/DDBJ whole genome shotgun (WGS) entry which is preliminary data.</text>
</comment>
<sequence length="249" mass="28587">MGNLDQQGIDETEIPHEYPEEGLQNFLADFFKYHKNITDLSKVGEIFDDMYKVFPNICRYVSLSSNQASEEQISQVLSKYGISQSALSNNPYAKNLKSHIAQIYHHSGTSNQSFRYKEQLGELEAHLVKRAEERNLFLEVNAFLLQGQSDATLRRFIDDAFSIYFSQLDKIPESVLVAYAKDCITSFYDIENHLLSNIPMLNKLDALLEIISPKTINPKEFSYVTIIQSIRLLILRLDEGSFIKTTNEQ</sequence>
<evidence type="ECO:0000313" key="1">
    <source>
        <dbReference type="EMBL" id="MCA9381110.1"/>
    </source>
</evidence>
<dbReference type="AlphaFoldDB" id="A0A955L1N8"/>
<name>A0A955L1N8_9BACT</name>
<dbReference type="EMBL" id="JAGQLJ010000048">
    <property type="protein sequence ID" value="MCA9381110.1"/>
    <property type="molecule type" value="Genomic_DNA"/>
</dbReference>
<reference evidence="1" key="1">
    <citation type="submission" date="2020-04" db="EMBL/GenBank/DDBJ databases">
        <authorList>
            <person name="Zhang T."/>
        </authorList>
    </citation>
    <scope>NUCLEOTIDE SEQUENCE</scope>
    <source>
        <strain evidence="1">HKST-UBA13</strain>
    </source>
</reference>
<accession>A0A955L1N8</accession>
<protein>
    <submittedName>
        <fullName evidence="1">Uncharacterized protein</fullName>
    </submittedName>
</protein>
<proteinExistence type="predicted"/>
<organism evidence="1 2">
    <name type="scientific">Candidatus Dojkabacteria bacterium</name>
    <dbReference type="NCBI Taxonomy" id="2099670"/>
    <lineage>
        <taxon>Bacteria</taxon>
        <taxon>Candidatus Dojkabacteria</taxon>
    </lineage>
</organism>
<evidence type="ECO:0000313" key="2">
    <source>
        <dbReference type="Proteomes" id="UP000775877"/>
    </source>
</evidence>
<reference evidence="1" key="2">
    <citation type="journal article" date="2021" name="Microbiome">
        <title>Successional dynamics and alternative stable states in a saline activated sludge microbial community over 9 years.</title>
        <authorList>
            <person name="Wang Y."/>
            <person name="Ye J."/>
            <person name="Ju F."/>
            <person name="Liu L."/>
            <person name="Boyd J.A."/>
            <person name="Deng Y."/>
            <person name="Parks D.H."/>
            <person name="Jiang X."/>
            <person name="Yin X."/>
            <person name="Woodcroft B.J."/>
            <person name="Tyson G.W."/>
            <person name="Hugenholtz P."/>
            <person name="Polz M.F."/>
            <person name="Zhang T."/>
        </authorList>
    </citation>
    <scope>NUCLEOTIDE SEQUENCE</scope>
    <source>
        <strain evidence="1">HKST-UBA13</strain>
    </source>
</reference>